<protein>
    <submittedName>
        <fullName evidence="1">Uncharacterized protein</fullName>
    </submittedName>
</protein>
<organism evidence="1 2">
    <name type="scientific">Caballeronia choica</name>
    <dbReference type="NCBI Taxonomy" id="326476"/>
    <lineage>
        <taxon>Bacteria</taxon>
        <taxon>Pseudomonadati</taxon>
        <taxon>Pseudomonadota</taxon>
        <taxon>Betaproteobacteria</taxon>
        <taxon>Burkholderiales</taxon>
        <taxon>Burkholderiaceae</taxon>
        <taxon>Caballeronia</taxon>
    </lineage>
</organism>
<comment type="caution">
    <text evidence="1">The sequence shown here is derived from an EMBL/GenBank/DDBJ whole genome shotgun (WGS) entry which is preliminary data.</text>
</comment>
<dbReference type="EMBL" id="FCON02000121">
    <property type="protein sequence ID" value="SAL82516.1"/>
    <property type="molecule type" value="Genomic_DNA"/>
</dbReference>
<dbReference type="Proteomes" id="UP000054770">
    <property type="component" value="Unassembled WGS sequence"/>
</dbReference>
<accession>A0A158KN02</accession>
<gene>
    <name evidence="1" type="ORF">AWB68_06550</name>
</gene>
<evidence type="ECO:0000313" key="2">
    <source>
        <dbReference type="Proteomes" id="UP000054770"/>
    </source>
</evidence>
<proteinExistence type="predicted"/>
<reference evidence="1" key="1">
    <citation type="submission" date="2016-01" db="EMBL/GenBank/DDBJ databases">
        <authorList>
            <person name="Peeters C."/>
        </authorList>
    </citation>
    <scope>NUCLEOTIDE SEQUENCE [LARGE SCALE GENOMIC DNA]</scope>
    <source>
        <strain evidence="1">LMG 22940</strain>
    </source>
</reference>
<evidence type="ECO:0000313" key="1">
    <source>
        <dbReference type="EMBL" id="SAL82516.1"/>
    </source>
</evidence>
<keyword evidence="2" id="KW-1185">Reference proteome</keyword>
<name>A0A158KN02_9BURK</name>
<sequence length="89" mass="9629">MLSVTISASKSFGGVVLHAEFQRDTGRLRILEGEVVIVERWPPHSWFAIASIAGDSTSGPRPSQKDLSLLLDDYKSRQAGAGISGYGPW</sequence>
<dbReference type="AlphaFoldDB" id="A0A158KN02"/>